<dbReference type="InterPro" id="IPR002745">
    <property type="entry name" value="Ptrans_KptA/Tpt1"/>
</dbReference>
<sequence length="177" mass="19286">MQEKNDVARLSKRMSKVLRHDPGSVGLTLDAAGWVDLDRFVAALRVPRDRVLDVVARNDKKRFEVVGGRIRAAQGHTVEVELDLPVAEPPAVLYHGTVGSVLPDVLRDGLLPMRRHDVHLSATVEAAVRVGSRRGRPVVLVVDAAAMRADGHEFRVSANGVWLTSAVPPRYVSTLPA</sequence>
<dbReference type="PANTHER" id="PTHR12684:SF2">
    <property type="entry name" value="TRNA 2'-PHOSPHOTRANSFERASE 1"/>
    <property type="match status" value="1"/>
</dbReference>
<keyword evidence="2 5" id="KW-0808">Transferase</keyword>
<keyword evidence="7" id="KW-1185">Reference proteome</keyword>
<organism evidence="6 7">
    <name type="scientific">Saccharothrix longispora</name>
    <dbReference type="NCBI Taxonomy" id="33920"/>
    <lineage>
        <taxon>Bacteria</taxon>
        <taxon>Bacillati</taxon>
        <taxon>Actinomycetota</taxon>
        <taxon>Actinomycetes</taxon>
        <taxon>Pseudonocardiales</taxon>
        <taxon>Pseudonocardiaceae</taxon>
        <taxon>Saccharothrix</taxon>
    </lineage>
</organism>
<dbReference type="HAMAP" id="MF_00299">
    <property type="entry name" value="KptA"/>
    <property type="match status" value="1"/>
</dbReference>
<dbReference type="InterPro" id="IPR022928">
    <property type="entry name" value="RNA_2'-PTrans_KptA"/>
</dbReference>
<dbReference type="InterPro" id="IPR042080">
    <property type="entry name" value="RNA_2'-PTrans_N"/>
</dbReference>
<dbReference type="SUPFAM" id="SSF56399">
    <property type="entry name" value="ADP-ribosylation"/>
    <property type="match status" value="1"/>
</dbReference>
<comment type="similarity">
    <text evidence="1 5">Belongs to the KptA/TPT1 family.</text>
</comment>
<evidence type="ECO:0000256" key="1">
    <source>
        <dbReference type="ARBA" id="ARBA00009836"/>
    </source>
</evidence>
<protein>
    <recommendedName>
        <fullName evidence="5">Probable RNA 2'-phosphotransferase</fullName>
        <ecNumber evidence="5">2.7.1.-</ecNumber>
    </recommendedName>
</protein>
<dbReference type="EMBL" id="JAVDSG010000001">
    <property type="protein sequence ID" value="MDR6595913.1"/>
    <property type="molecule type" value="Genomic_DNA"/>
</dbReference>
<dbReference type="Proteomes" id="UP001268819">
    <property type="component" value="Unassembled WGS sequence"/>
</dbReference>
<comment type="function">
    <text evidence="4 5">Removes the 2'-phosphate from RNA via an intermediate in which the phosphate is ADP-ribosylated by NAD followed by a presumed transesterification to release the RNA and generate ADP-ribose 1''-2''-cyclic phosphate (APPR&gt;P). May function as an ADP-ribosylase.</text>
</comment>
<dbReference type="InterPro" id="IPR042081">
    <property type="entry name" value="RNA_2'-PTrans_C"/>
</dbReference>
<dbReference type="Pfam" id="PF01885">
    <property type="entry name" value="PTS_2-RNA"/>
    <property type="match status" value="1"/>
</dbReference>
<keyword evidence="3 5" id="KW-0520">NAD</keyword>
<accession>A0ABU1PZ38</accession>
<reference evidence="6 7" key="1">
    <citation type="submission" date="2023-07" db="EMBL/GenBank/DDBJ databases">
        <title>Sequencing the genomes of 1000 actinobacteria strains.</title>
        <authorList>
            <person name="Klenk H.-P."/>
        </authorList>
    </citation>
    <scope>NUCLEOTIDE SEQUENCE [LARGE SCALE GENOMIC DNA]</scope>
    <source>
        <strain evidence="6 7">DSM 43749</strain>
    </source>
</reference>
<dbReference type="Gene3D" id="1.10.10.970">
    <property type="entry name" value="RNA 2'-phosphotransferase, Tpt1/KptA family, N-terminal domain"/>
    <property type="match status" value="1"/>
</dbReference>
<evidence type="ECO:0000313" key="7">
    <source>
        <dbReference type="Proteomes" id="UP001268819"/>
    </source>
</evidence>
<evidence type="ECO:0000256" key="2">
    <source>
        <dbReference type="ARBA" id="ARBA00022679"/>
    </source>
</evidence>
<dbReference type="GO" id="GO:0016740">
    <property type="term" value="F:transferase activity"/>
    <property type="evidence" value="ECO:0007669"/>
    <property type="project" value="UniProtKB-KW"/>
</dbReference>
<gene>
    <name evidence="5" type="primary">kptA</name>
    <name evidence="6" type="ORF">J2S66_004297</name>
</gene>
<evidence type="ECO:0000313" key="6">
    <source>
        <dbReference type="EMBL" id="MDR6595913.1"/>
    </source>
</evidence>
<dbReference type="Gene3D" id="3.20.170.30">
    <property type="match status" value="1"/>
</dbReference>
<name>A0ABU1PZ38_9PSEU</name>
<comment type="caution">
    <text evidence="6">The sequence shown here is derived from an EMBL/GenBank/DDBJ whole genome shotgun (WGS) entry which is preliminary data.</text>
</comment>
<evidence type="ECO:0000256" key="4">
    <source>
        <dbReference type="ARBA" id="ARBA00025212"/>
    </source>
</evidence>
<dbReference type="EC" id="2.7.1.-" evidence="5"/>
<dbReference type="RefSeq" id="WP_310308994.1">
    <property type="nucleotide sequence ID" value="NZ_BAAAXB010000001.1"/>
</dbReference>
<evidence type="ECO:0000256" key="5">
    <source>
        <dbReference type="HAMAP-Rule" id="MF_00299"/>
    </source>
</evidence>
<proteinExistence type="inferred from homology"/>
<evidence type="ECO:0000256" key="3">
    <source>
        <dbReference type="ARBA" id="ARBA00023027"/>
    </source>
</evidence>
<dbReference type="PANTHER" id="PTHR12684">
    <property type="entry name" value="PUTATIVE PHOSPHOTRANSFERASE"/>
    <property type="match status" value="1"/>
</dbReference>